<dbReference type="AlphaFoldDB" id="A0A8S1SPA9"/>
<comment type="caution">
    <text evidence="1">The sequence shown here is derived from an EMBL/GenBank/DDBJ whole genome shotgun (WGS) entry which is preliminary data.</text>
</comment>
<evidence type="ECO:0000313" key="2">
    <source>
        <dbReference type="Proteomes" id="UP000689195"/>
    </source>
</evidence>
<reference evidence="1" key="1">
    <citation type="submission" date="2021-01" db="EMBL/GenBank/DDBJ databases">
        <authorList>
            <consortium name="Genoscope - CEA"/>
            <person name="William W."/>
        </authorList>
    </citation>
    <scope>NUCLEOTIDE SEQUENCE</scope>
</reference>
<gene>
    <name evidence="1" type="ORF">PPENT_87.1.T0090006</name>
</gene>
<dbReference type="EMBL" id="CAJJDO010000009">
    <property type="protein sequence ID" value="CAD8140304.1"/>
    <property type="molecule type" value="Genomic_DNA"/>
</dbReference>
<name>A0A8S1SPA9_9CILI</name>
<protein>
    <submittedName>
        <fullName evidence="1">Uncharacterized protein</fullName>
    </submittedName>
</protein>
<evidence type="ECO:0000313" key="1">
    <source>
        <dbReference type="EMBL" id="CAD8140304.1"/>
    </source>
</evidence>
<keyword evidence="2" id="KW-1185">Reference proteome</keyword>
<proteinExistence type="predicted"/>
<organism evidence="1 2">
    <name type="scientific">Paramecium pentaurelia</name>
    <dbReference type="NCBI Taxonomy" id="43138"/>
    <lineage>
        <taxon>Eukaryota</taxon>
        <taxon>Sar</taxon>
        <taxon>Alveolata</taxon>
        <taxon>Ciliophora</taxon>
        <taxon>Intramacronucleata</taxon>
        <taxon>Oligohymenophorea</taxon>
        <taxon>Peniculida</taxon>
        <taxon>Parameciidae</taxon>
        <taxon>Paramecium</taxon>
    </lineage>
</organism>
<dbReference type="Proteomes" id="UP000689195">
    <property type="component" value="Unassembled WGS sequence"/>
</dbReference>
<sequence length="225" mass="27133">MIYRNVNGGFKVAFTRRKCKSGQFQFERINNDQKFGYSNIKSREEKSTWINHLIPLNQEETLRYFLKVRKRVKNARIVLKRIYDFAYTQSQVMSRAFIDNFLQNRNNRQKLVLNDQHKDQKHDIIEIEQYLISFKECIIFLFIDLYIHFLILKPIIQRNIQMQRGNLNNLQRIKPDQIESHLKRQVGGYIKGQGGRKTNARRMAKISTLRKKEKYTYQARYGIHK</sequence>
<accession>A0A8S1SPA9</accession>